<dbReference type="Proteomes" id="UP000554286">
    <property type="component" value="Unassembled WGS sequence"/>
</dbReference>
<evidence type="ECO:0000313" key="2">
    <source>
        <dbReference type="Proteomes" id="UP000554286"/>
    </source>
</evidence>
<name>A0A7W6RDX1_9PROT</name>
<evidence type="ECO:0000313" key="1">
    <source>
        <dbReference type="EMBL" id="MBB4266113.1"/>
    </source>
</evidence>
<protein>
    <submittedName>
        <fullName evidence="1">Uncharacterized protein</fullName>
    </submittedName>
</protein>
<sequence length="153" mass="17148">MMRLDPPDPPPTRALVVFTDGQDIWWLRLLRPGFRHVLVAVRRSDRLPGCWVIVNPLAHMTRVDLATDRPGLDLAGWFRAQGLTVVETMTRTPPRREAPWAPLTCVEVVKRLLGLQARWVLTPFALYRCLTMAEAAGATGAPPPRRKSLPPDG</sequence>
<gene>
    <name evidence="1" type="ORF">GGD89_001742</name>
</gene>
<dbReference type="EMBL" id="JACIGK010000011">
    <property type="protein sequence ID" value="MBB4266113.1"/>
    <property type="molecule type" value="Genomic_DNA"/>
</dbReference>
<keyword evidence="2" id="KW-1185">Reference proteome</keyword>
<dbReference type="RefSeq" id="WP_184044170.1">
    <property type="nucleotide sequence ID" value="NZ_JACIGK010000011.1"/>
</dbReference>
<dbReference type="AlphaFoldDB" id="A0A7W6RDX1"/>
<comment type="caution">
    <text evidence="1">The sequence shown here is derived from an EMBL/GenBank/DDBJ whole genome shotgun (WGS) entry which is preliminary data.</text>
</comment>
<proteinExistence type="predicted"/>
<organism evidence="1 2">
    <name type="scientific">Roseospira visakhapatnamensis</name>
    <dbReference type="NCBI Taxonomy" id="390880"/>
    <lineage>
        <taxon>Bacteria</taxon>
        <taxon>Pseudomonadati</taxon>
        <taxon>Pseudomonadota</taxon>
        <taxon>Alphaproteobacteria</taxon>
        <taxon>Rhodospirillales</taxon>
        <taxon>Rhodospirillaceae</taxon>
        <taxon>Roseospira</taxon>
    </lineage>
</organism>
<accession>A0A7W6RDX1</accession>
<reference evidence="1 2" key="1">
    <citation type="submission" date="2020-08" db="EMBL/GenBank/DDBJ databases">
        <title>Genome sequencing of Purple Non-Sulfur Bacteria from various extreme environments.</title>
        <authorList>
            <person name="Mayer M."/>
        </authorList>
    </citation>
    <scope>NUCLEOTIDE SEQUENCE [LARGE SCALE GENOMIC DNA]</scope>
    <source>
        <strain evidence="1 2">JA131</strain>
    </source>
</reference>